<sequence>MKLGIWTYRLVMVHNLHLLNKNSTQTNFADGTNGLSAFP</sequence>
<accession>B4FK68</accession>
<evidence type="ECO:0000313" key="1">
    <source>
        <dbReference type="EMBL" id="ACF82511.1"/>
    </source>
</evidence>
<dbReference type="EMBL" id="BT037506">
    <property type="protein sequence ID" value="ACF82511.1"/>
    <property type="molecule type" value="mRNA"/>
</dbReference>
<protein>
    <submittedName>
        <fullName evidence="1">Uncharacterized protein</fullName>
    </submittedName>
</protein>
<organism evidence="1">
    <name type="scientific">Zea mays</name>
    <name type="common">Maize</name>
    <dbReference type="NCBI Taxonomy" id="4577"/>
    <lineage>
        <taxon>Eukaryota</taxon>
        <taxon>Viridiplantae</taxon>
        <taxon>Streptophyta</taxon>
        <taxon>Embryophyta</taxon>
        <taxon>Tracheophyta</taxon>
        <taxon>Spermatophyta</taxon>
        <taxon>Magnoliopsida</taxon>
        <taxon>Liliopsida</taxon>
        <taxon>Poales</taxon>
        <taxon>Poaceae</taxon>
        <taxon>PACMAD clade</taxon>
        <taxon>Panicoideae</taxon>
        <taxon>Andropogonodae</taxon>
        <taxon>Andropogoneae</taxon>
        <taxon>Tripsacinae</taxon>
        <taxon>Zea</taxon>
    </lineage>
</organism>
<proteinExistence type="evidence at transcript level"/>
<dbReference type="AlphaFoldDB" id="B4FK68"/>
<reference evidence="1" key="1">
    <citation type="journal article" date="2009" name="PLoS Genet.">
        <title>Sequencing, mapping, and analysis of 27,455 maize full-length cDNAs.</title>
        <authorList>
            <person name="Soderlund C."/>
            <person name="Descour A."/>
            <person name="Kudrna D."/>
            <person name="Bomhoff M."/>
            <person name="Boyd L."/>
            <person name="Currie J."/>
            <person name="Angelova A."/>
            <person name="Collura K."/>
            <person name="Wissotski M."/>
            <person name="Ashley E."/>
            <person name="Morrow D."/>
            <person name="Fernandes J."/>
            <person name="Walbot V."/>
            <person name="Yu Y."/>
        </authorList>
    </citation>
    <scope>NUCLEOTIDE SEQUENCE</scope>
    <source>
        <strain evidence="1">B73</strain>
    </source>
</reference>
<name>B4FK68_MAIZE</name>